<protein>
    <submittedName>
        <fullName evidence="2">Uncharacterized protein</fullName>
    </submittedName>
</protein>
<evidence type="ECO:0000313" key="3">
    <source>
        <dbReference type="Proteomes" id="UP001596113"/>
    </source>
</evidence>
<proteinExistence type="predicted"/>
<dbReference type="RefSeq" id="WP_378134851.1">
    <property type="nucleotide sequence ID" value="NZ_JBHSMI010000028.1"/>
</dbReference>
<organism evidence="2 3">
    <name type="scientific">Cohnella soli</name>
    <dbReference type="NCBI Taxonomy" id="425005"/>
    <lineage>
        <taxon>Bacteria</taxon>
        <taxon>Bacillati</taxon>
        <taxon>Bacillota</taxon>
        <taxon>Bacilli</taxon>
        <taxon>Bacillales</taxon>
        <taxon>Paenibacillaceae</taxon>
        <taxon>Cohnella</taxon>
    </lineage>
</organism>
<keyword evidence="1" id="KW-0812">Transmembrane</keyword>
<comment type="caution">
    <text evidence="2">The sequence shown here is derived from an EMBL/GenBank/DDBJ whole genome shotgun (WGS) entry which is preliminary data.</text>
</comment>
<dbReference type="Proteomes" id="UP001596113">
    <property type="component" value="Unassembled WGS sequence"/>
</dbReference>
<keyword evidence="1" id="KW-0472">Membrane</keyword>
<feature type="transmembrane region" description="Helical" evidence="1">
    <location>
        <begin position="34"/>
        <end position="54"/>
    </location>
</feature>
<reference evidence="3" key="1">
    <citation type="journal article" date="2019" name="Int. J. Syst. Evol. Microbiol.">
        <title>The Global Catalogue of Microorganisms (GCM) 10K type strain sequencing project: providing services to taxonomists for standard genome sequencing and annotation.</title>
        <authorList>
            <consortium name="The Broad Institute Genomics Platform"/>
            <consortium name="The Broad Institute Genome Sequencing Center for Infectious Disease"/>
            <person name="Wu L."/>
            <person name="Ma J."/>
        </authorList>
    </citation>
    <scope>NUCLEOTIDE SEQUENCE [LARGE SCALE GENOMIC DNA]</scope>
    <source>
        <strain evidence="3">CGMCC 1.18575</strain>
    </source>
</reference>
<dbReference type="EMBL" id="JBHSMI010000028">
    <property type="protein sequence ID" value="MFC5404496.1"/>
    <property type="molecule type" value="Genomic_DNA"/>
</dbReference>
<sequence length="69" mass="7538">MPSGTSRRNRSSYSSTATDRLRYSSVFNPAAKGMTVLFMGWVLGIAIVVLIVAASNERAESIMEIANKR</sequence>
<gene>
    <name evidence="2" type="ORF">ACFPOF_17315</name>
</gene>
<evidence type="ECO:0000256" key="1">
    <source>
        <dbReference type="SAM" id="Phobius"/>
    </source>
</evidence>
<accession>A0ABW0HTJ9</accession>
<evidence type="ECO:0000313" key="2">
    <source>
        <dbReference type="EMBL" id="MFC5404496.1"/>
    </source>
</evidence>
<keyword evidence="1" id="KW-1133">Transmembrane helix</keyword>
<name>A0ABW0HTJ9_9BACL</name>
<keyword evidence="3" id="KW-1185">Reference proteome</keyword>